<reference evidence="4 5" key="1">
    <citation type="journal article" date="2012" name="BMC Genomics">
        <title>Comparative genomic analysis and phylogenetic position of Theileria equi.</title>
        <authorList>
            <person name="Kappmeyer L.S."/>
            <person name="Thiagarajan M."/>
            <person name="Herndon D.R."/>
            <person name="Ramsay J.D."/>
            <person name="Caler E."/>
            <person name="Djikeng A."/>
            <person name="Gillespie J.J."/>
            <person name="Lau A.O."/>
            <person name="Roalson E.H."/>
            <person name="Silva J.C."/>
            <person name="Silva M.G."/>
            <person name="Suarez C.E."/>
            <person name="Ueti M.W."/>
            <person name="Nene V.M."/>
            <person name="Mealey R.H."/>
            <person name="Knowles D.P."/>
            <person name="Brayton K.A."/>
        </authorList>
    </citation>
    <scope>NUCLEOTIDE SEQUENCE [LARGE SCALE GENOMIC DNA]</scope>
    <source>
        <strain evidence="4 5">WA</strain>
    </source>
</reference>
<dbReference type="InterPro" id="IPR036770">
    <property type="entry name" value="Ankyrin_rpt-contain_sf"/>
</dbReference>
<keyword evidence="2 3" id="KW-0040">ANK repeat</keyword>
<dbReference type="PROSITE" id="PS50088">
    <property type="entry name" value="ANK_REPEAT"/>
    <property type="match status" value="1"/>
</dbReference>
<dbReference type="PANTHER" id="PTHR24198">
    <property type="entry name" value="ANKYRIN REPEAT AND PROTEIN KINASE DOMAIN-CONTAINING PROTEIN"/>
    <property type="match status" value="1"/>
</dbReference>
<dbReference type="VEuPathDB" id="PiroplasmaDB:BEWA_002710"/>
<dbReference type="KEGG" id="beq:BEWA_002710"/>
<dbReference type="eggNOG" id="KOG4177">
    <property type="taxonomic scope" value="Eukaryota"/>
</dbReference>
<name>L0B163_THEEQ</name>
<organism evidence="4 5">
    <name type="scientific">Theileria equi strain WA</name>
    <dbReference type="NCBI Taxonomy" id="1537102"/>
    <lineage>
        <taxon>Eukaryota</taxon>
        <taxon>Sar</taxon>
        <taxon>Alveolata</taxon>
        <taxon>Apicomplexa</taxon>
        <taxon>Aconoidasida</taxon>
        <taxon>Piroplasmida</taxon>
        <taxon>Theileriidae</taxon>
        <taxon>Theileria</taxon>
    </lineage>
</organism>
<dbReference type="OrthoDB" id="194358at2759"/>
<dbReference type="SMART" id="SM00248">
    <property type="entry name" value="ANK"/>
    <property type="match status" value="3"/>
</dbReference>
<keyword evidence="1" id="KW-0677">Repeat</keyword>
<evidence type="ECO:0000256" key="2">
    <source>
        <dbReference type="ARBA" id="ARBA00023043"/>
    </source>
</evidence>
<sequence>MPELGKLNKAVEDVMSACFSGTLDQLKDKVQALLRVDAGGDSNVIEKTKNAKDYLTSLELSALESIRDSQKHSVAHIAAAGGNVEILQTLLTASPSFAHIEDENGENPLFYAIRAAESWKGDHGASKDLSKSDRMACLLLLIAHSGPNSMSKRGASALHIASELGDSSICKILLENQADVSLSVSAFNCRPCDITEVLASAILHW</sequence>
<evidence type="ECO:0000313" key="5">
    <source>
        <dbReference type="Proteomes" id="UP000031512"/>
    </source>
</evidence>
<dbReference type="InterPro" id="IPR002110">
    <property type="entry name" value="Ankyrin_rpt"/>
</dbReference>
<dbReference type="PANTHER" id="PTHR24198:SF165">
    <property type="entry name" value="ANKYRIN REPEAT-CONTAINING PROTEIN-RELATED"/>
    <property type="match status" value="1"/>
</dbReference>
<dbReference type="PROSITE" id="PS50297">
    <property type="entry name" value="ANK_REP_REGION"/>
    <property type="match status" value="1"/>
</dbReference>
<keyword evidence="5" id="KW-1185">Reference proteome</keyword>
<dbReference type="AlphaFoldDB" id="L0B163"/>
<dbReference type="Pfam" id="PF00023">
    <property type="entry name" value="Ank"/>
    <property type="match status" value="1"/>
</dbReference>
<feature type="repeat" description="ANK" evidence="3">
    <location>
        <begin position="153"/>
        <end position="185"/>
    </location>
</feature>
<evidence type="ECO:0000313" key="4">
    <source>
        <dbReference type="EMBL" id="AFZ80864.1"/>
    </source>
</evidence>
<dbReference type="GeneID" id="15806441"/>
<dbReference type="RefSeq" id="XP_004830530.1">
    <property type="nucleotide sequence ID" value="XM_004830473.1"/>
</dbReference>
<proteinExistence type="predicted"/>
<evidence type="ECO:0000256" key="3">
    <source>
        <dbReference type="PROSITE-ProRule" id="PRU00023"/>
    </source>
</evidence>
<protein>
    <submittedName>
        <fullName evidence="4">Uncharacterized protein</fullName>
    </submittedName>
</protein>
<accession>L0B163</accession>
<dbReference type="Gene3D" id="1.25.40.20">
    <property type="entry name" value="Ankyrin repeat-containing domain"/>
    <property type="match status" value="1"/>
</dbReference>
<dbReference type="SUPFAM" id="SSF48403">
    <property type="entry name" value="Ankyrin repeat"/>
    <property type="match status" value="1"/>
</dbReference>
<dbReference type="Proteomes" id="UP000031512">
    <property type="component" value="Chromosome 3"/>
</dbReference>
<dbReference type="EMBL" id="CP001670">
    <property type="protein sequence ID" value="AFZ80864.1"/>
    <property type="molecule type" value="Genomic_DNA"/>
</dbReference>
<evidence type="ECO:0000256" key="1">
    <source>
        <dbReference type="ARBA" id="ARBA00022737"/>
    </source>
</evidence>
<dbReference type="STRING" id="1537102.L0B163"/>
<gene>
    <name evidence="4" type="ORF">BEWA_002710</name>
</gene>